<dbReference type="Proteomes" id="UP001165092">
    <property type="component" value="Unassembled WGS sequence"/>
</dbReference>
<reference evidence="2" key="1">
    <citation type="submission" date="2023-02" db="EMBL/GenBank/DDBJ databases">
        <title>Nocardiopsis ansamitocini NBRC 112285.</title>
        <authorList>
            <person name="Ichikawa N."/>
            <person name="Sato H."/>
            <person name="Tonouchi N."/>
        </authorList>
    </citation>
    <scope>NUCLEOTIDE SEQUENCE</scope>
    <source>
        <strain evidence="2">NBRC 112285</strain>
    </source>
</reference>
<name>A0A9W6UJE6_9ACTN</name>
<dbReference type="RefSeq" id="WP_285760111.1">
    <property type="nucleotide sequence ID" value="NZ_BSQG01000004.1"/>
</dbReference>
<protein>
    <submittedName>
        <fullName evidence="2">Type I-E CRISPR-associated protein Cas7/Cse4/CasC</fullName>
    </submittedName>
</protein>
<evidence type="ECO:0000256" key="1">
    <source>
        <dbReference type="SAM" id="MobiDB-lite"/>
    </source>
</evidence>
<keyword evidence="3" id="KW-1185">Reference proteome</keyword>
<evidence type="ECO:0000313" key="2">
    <source>
        <dbReference type="EMBL" id="GLU48647.1"/>
    </source>
</evidence>
<gene>
    <name evidence="2" type="ORF">Nans01_29980</name>
</gene>
<comment type="caution">
    <text evidence="2">The sequence shown here is derived from an EMBL/GenBank/DDBJ whole genome shotgun (WGS) entry which is preliminary data.</text>
</comment>
<proteinExistence type="predicted"/>
<dbReference type="AlphaFoldDB" id="A0A9W6UJE6"/>
<accession>A0A9W6UJE6</accession>
<feature type="compositionally biased region" description="Basic and acidic residues" evidence="1">
    <location>
        <begin position="102"/>
        <end position="114"/>
    </location>
</feature>
<dbReference type="InterPro" id="IPR010148">
    <property type="entry name" value="CRISPR-assoc_prot_CT1975"/>
</dbReference>
<sequence>MNPRFLDIHVLQAMPLSNLNRDDLGAPKELSFGGKTRMRVSSQCYKRATRTTLKDLSTDGLFDFGDRSRAHGRSIITELQGRGWDEKAASIAARDVFSTMDKTEEAAAAEEAKPKRGRTKPKAEEVEGSKLLTNVLLFLNTSDIARLADLAEQHRDAYENAAAEGKTKTETAQISSKELIKTLKAGTGAGLALFGRMIAALPEGNIDGAVQVAHAFTTHEAKLEVDYFTAVDDLLTGTGKESGSAHLGTAEYASGVFYRYATIDIAELTRSLGDEKAALTLAGLFTQAFALAVPSGKRTSTAPHTLPTLVYTAARTDRPVSLAAAFEAPVRPNQHGHLDTSLKALGEHLAGLDGFLGTEGRLWHAHSAMLSTQKMQDSLSRDTSASSTDTSANTHVSADVFGDRLTLPALTERISAGAK</sequence>
<dbReference type="EMBL" id="BSQG01000004">
    <property type="protein sequence ID" value="GLU48647.1"/>
    <property type="molecule type" value="Genomic_DNA"/>
</dbReference>
<evidence type="ECO:0000313" key="3">
    <source>
        <dbReference type="Proteomes" id="UP001165092"/>
    </source>
</evidence>
<dbReference type="Pfam" id="PF09344">
    <property type="entry name" value="Cas_CT1975"/>
    <property type="match status" value="1"/>
</dbReference>
<dbReference type="NCBIfam" id="TIGR01869">
    <property type="entry name" value="casC_Cse4"/>
    <property type="match status" value="1"/>
</dbReference>
<feature type="region of interest" description="Disordered" evidence="1">
    <location>
        <begin position="102"/>
        <end position="125"/>
    </location>
</feature>
<organism evidence="2 3">
    <name type="scientific">Nocardiopsis ansamitocini</name>
    <dbReference type="NCBI Taxonomy" id="1670832"/>
    <lineage>
        <taxon>Bacteria</taxon>
        <taxon>Bacillati</taxon>
        <taxon>Actinomycetota</taxon>
        <taxon>Actinomycetes</taxon>
        <taxon>Streptosporangiales</taxon>
        <taxon>Nocardiopsidaceae</taxon>
        <taxon>Nocardiopsis</taxon>
    </lineage>
</organism>